<proteinExistence type="predicted"/>
<protein>
    <submittedName>
        <fullName evidence="1">Ral guanine nucleotide dissociation stimulator</fullName>
    </submittedName>
</protein>
<evidence type="ECO:0000313" key="2">
    <source>
        <dbReference type="Proteomes" id="UP000011518"/>
    </source>
</evidence>
<organism evidence="1 2">
    <name type="scientific">Tupaia chinensis</name>
    <name type="common">Chinese tree shrew</name>
    <name type="synonym">Tupaia belangeri chinensis</name>
    <dbReference type="NCBI Taxonomy" id="246437"/>
    <lineage>
        <taxon>Eukaryota</taxon>
        <taxon>Metazoa</taxon>
        <taxon>Chordata</taxon>
        <taxon>Craniata</taxon>
        <taxon>Vertebrata</taxon>
        <taxon>Euteleostomi</taxon>
        <taxon>Mammalia</taxon>
        <taxon>Eutheria</taxon>
        <taxon>Euarchontoglires</taxon>
        <taxon>Scandentia</taxon>
        <taxon>Tupaiidae</taxon>
        <taxon>Tupaia</taxon>
    </lineage>
</organism>
<sequence>MFLTDLVMLDTVMNDYVDMSDPGAWNSVLNEIQLLQVAADKFHIQPQDQLWAWFQAVEWLSENESQSPLLCDSRNTRTLAGKAEVRFSWWTHRSRSAFQLFPVLPAGAPSLGGLHS</sequence>
<dbReference type="InterPro" id="IPR036964">
    <property type="entry name" value="RASGEF_cat_dom_sf"/>
</dbReference>
<reference evidence="2" key="1">
    <citation type="submission" date="2012-07" db="EMBL/GenBank/DDBJ databases">
        <title>Genome of the Chinese tree shrew, a rising model animal genetically related to primates.</title>
        <authorList>
            <person name="Zhang G."/>
            <person name="Fan Y."/>
            <person name="Yao Y."/>
            <person name="Huang Z."/>
        </authorList>
    </citation>
    <scope>NUCLEOTIDE SEQUENCE [LARGE SCALE GENOMIC DNA]</scope>
</reference>
<accession>L9KM67</accession>
<dbReference type="STRING" id="246437.L9KM67"/>
<dbReference type="Proteomes" id="UP000011518">
    <property type="component" value="Unassembled WGS sequence"/>
</dbReference>
<dbReference type="SUPFAM" id="SSF48366">
    <property type="entry name" value="Ras GEF"/>
    <property type="match status" value="1"/>
</dbReference>
<dbReference type="GO" id="GO:0005085">
    <property type="term" value="F:guanyl-nucleotide exchange factor activity"/>
    <property type="evidence" value="ECO:0007669"/>
    <property type="project" value="InterPro"/>
</dbReference>
<dbReference type="InParanoid" id="L9KM67"/>
<gene>
    <name evidence="1" type="ORF">TREES_T100015994</name>
</gene>
<dbReference type="EMBL" id="KB320772">
    <property type="protein sequence ID" value="ELW63569.1"/>
    <property type="molecule type" value="Genomic_DNA"/>
</dbReference>
<dbReference type="AlphaFoldDB" id="L9KM67"/>
<evidence type="ECO:0000313" key="1">
    <source>
        <dbReference type="EMBL" id="ELW63569.1"/>
    </source>
</evidence>
<keyword evidence="2" id="KW-1185">Reference proteome</keyword>
<dbReference type="Gene3D" id="1.10.840.10">
    <property type="entry name" value="Ras guanine-nucleotide exchange factors catalytic domain"/>
    <property type="match status" value="1"/>
</dbReference>
<dbReference type="InterPro" id="IPR023578">
    <property type="entry name" value="Ras_GEF_dom_sf"/>
</dbReference>
<reference evidence="2" key="2">
    <citation type="journal article" date="2013" name="Nat. Commun.">
        <title>Genome of the Chinese tree shrew.</title>
        <authorList>
            <person name="Fan Y."/>
            <person name="Huang Z.Y."/>
            <person name="Cao C.C."/>
            <person name="Chen C.S."/>
            <person name="Chen Y.X."/>
            <person name="Fan D.D."/>
            <person name="He J."/>
            <person name="Hou H.L."/>
            <person name="Hu L."/>
            <person name="Hu X.T."/>
            <person name="Jiang X.T."/>
            <person name="Lai R."/>
            <person name="Lang Y.S."/>
            <person name="Liang B."/>
            <person name="Liao S.G."/>
            <person name="Mu D."/>
            <person name="Ma Y.Y."/>
            <person name="Niu Y.Y."/>
            <person name="Sun X.Q."/>
            <person name="Xia J.Q."/>
            <person name="Xiao J."/>
            <person name="Xiong Z.Q."/>
            <person name="Xu L."/>
            <person name="Yang L."/>
            <person name="Zhang Y."/>
            <person name="Zhao W."/>
            <person name="Zhao X.D."/>
            <person name="Zheng Y.T."/>
            <person name="Zhou J.M."/>
            <person name="Zhu Y.B."/>
            <person name="Zhang G.J."/>
            <person name="Wang J."/>
            <person name="Yao Y.G."/>
        </authorList>
    </citation>
    <scope>NUCLEOTIDE SEQUENCE [LARGE SCALE GENOMIC DNA]</scope>
</reference>
<name>L9KM67_TUPCH</name>
<dbReference type="GO" id="GO:0007264">
    <property type="term" value="P:small GTPase-mediated signal transduction"/>
    <property type="evidence" value="ECO:0007669"/>
    <property type="project" value="InterPro"/>
</dbReference>